<evidence type="ECO:0000259" key="2">
    <source>
        <dbReference type="PROSITE" id="PS51819"/>
    </source>
</evidence>
<dbReference type="EMBL" id="LBXZ01000005">
    <property type="protein sequence ID" value="KKR40757.1"/>
    <property type="molecule type" value="Genomic_DNA"/>
</dbReference>
<evidence type="ECO:0000313" key="3">
    <source>
        <dbReference type="EMBL" id="KKR40757.1"/>
    </source>
</evidence>
<dbReference type="InterPro" id="IPR037523">
    <property type="entry name" value="VOC_core"/>
</dbReference>
<dbReference type="PANTHER" id="PTHR36113">
    <property type="entry name" value="LYASE, PUTATIVE-RELATED-RELATED"/>
    <property type="match status" value="1"/>
</dbReference>
<organism evidence="3 4">
    <name type="scientific">Candidatus Yanofskybacteria bacterium GW2011_GWE2_40_11</name>
    <dbReference type="NCBI Taxonomy" id="1619033"/>
    <lineage>
        <taxon>Bacteria</taxon>
        <taxon>Candidatus Yanofskyibacteriota</taxon>
    </lineage>
</organism>
<evidence type="ECO:0000256" key="1">
    <source>
        <dbReference type="ARBA" id="ARBA00022723"/>
    </source>
</evidence>
<name>A0A0G0TSC3_9BACT</name>
<dbReference type="GO" id="GO:0046872">
    <property type="term" value="F:metal ion binding"/>
    <property type="evidence" value="ECO:0007669"/>
    <property type="project" value="UniProtKB-KW"/>
</dbReference>
<dbReference type="InterPro" id="IPR051332">
    <property type="entry name" value="Fosfomycin_Res_Enzymes"/>
</dbReference>
<protein>
    <recommendedName>
        <fullName evidence="2">VOC domain-containing protein</fullName>
    </recommendedName>
</protein>
<dbReference type="Gene3D" id="3.10.180.10">
    <property type="entry name" value="2,3-Dihydroxybiphenyl 1,2-Dioxygenase, domain 1"/>
    <property type="match status" value="1"/>
</dbReference>
<dbReference type="InterPro" id="IPR029068">
    <property type="entry name" value="Glyas_Bleomycin-R_OHBP_Dase"/>
</dbReference>
<gene>
    <name evidence="3" type="ORF">UT75_C0005G0065</name>
</gene>
<comment type="caution">
    <text evidence="3">The sequence shown here is derived from an EMBL/GenBank/DDBJ whole genome shotgun (WGS) entry which is preliminary data.</text>
</comment>
<proteinExistence type="predicted"/>
<dbReference type="InterPro" id="IPR004360">
    <property type="entry name" value="Glyas_Fos-R_dOase_dom"/>
</dbReference>
<feature type="domain" description="VOC" evidence="2">
    <location>
        <begin position="16"/>
        <end position="132"/>
    </location>
</feature>
<reference evidence="3 4" key="1">
    <citation type="journal article" date="2015" name="Nature">
        <title>rRNA introns, odd ribosomes, and small enigmatic genomes across a large radiation of phyla.</title>
        <authorList>
            <person name="Brown C.T."/>
            <person name="Hug L.A."/>
            <person name="Thomas B.C."/>
            <person name="Sharon I."/>
            <person name="Castelle C.J."/>
            <person name="Singh A."/>
            <person name="Wilkins M.J."/>
            <person name="Williams K.H."/>
            <person name="Banfield J.F."/>
        </authorList>
    </citation>
    <scope>NUCLEOTIDE SEQUENCE [LARGE SCALE GENOMIC DNA]</scope>
</reference>
<dbReference type="CDD" id="cd06587">
    <property type="entry name" value="VOC"/>
    <property type="match status" value="1"/>
</dbReference>
<accession>A0A0G0TSC3</accession>
<keyword evidence="1" id="KW-0479">Metal-binding</keyword>
<dbReference type="Proteomes" id="UP000034072">
    <property type="component" value="Unassembled WGS sequence"/>
</dbReference>
<dbReference type="PROSITE" id="PS51819">
    <property type="entry name" value="VOC"/>
    <property type="match status" value="1"/>
</dbReference>
<evidence type="ECO:0000313" key="4">
    <source>
        <dbReference type="Proteomes" id="UP000034072"/>
    </source>
</evidence>
<dbReference type="AlphaFoldDB" id="A0A0G0TSC3"/>
<dbReference type="SUPFAM" id="SSF54593">
    <property type="entry name" value="Glyoxalase/Bleomycin resistance protein/Dihydroxybiphenyl dioxygenase"/>
    <property type="match status" value="1"/>
</dbReference>
<sequence>MESVINSKSVMENKAGIKHIEFWVSSLKRSVKFYERIFELIGWDKIESNAFSNGETKIYFIEQSVKSEKTVGPRHLCFLALSRKVVDEVAELLLRARADIIRGPLEVQYKDRSSYTVDFRDPDGYVIEVATESTAIRI</sequence>
<dbReference type="PANTHER" id="PTHR36113:SF6">
    <property type="entry name" value="FOSFOMYCIN RESISTANCE PROTEIN FOSX"/>
    <property type="match status" value="1"/>
</dbReference>
<dbReference type="Pfam" id="PF00903">
    <property type="entry name" value="Glyoxalase"/>
    <property type="match status" value="1"/>
</dbReference>